<dbReference type="NCBIfam" id="NF041197">
    <property type="entry name" value="CxxC_Se_CxxC"/>
    <property type="match status" value="1"/>
</dbReference>
<dbReference type="Proteomes" id="UP000503840">
    <property type="component" value="Unassembled WGS sequence"/>
</dbReference>
<comment type="caution">
    <text evidence="1">The sequence shown here is derived from an EMBL/GenBank/DDBJ whole genome shotgun (WGS) entry which is preliminary data.</text>
</comment>
<protein>
    <submittedName>
        <fullName evidence="1">Uncharacterized protein</fullName>
    </submittedName>
</protein>
<accession>A0A7J0BKN2</accession>
<gene>
    <name evidence="1" type="ORF">DSM101010T_26110</name>
</gene>
<name>A0A7J0BKN2_9BACT</name>
<reference evidence="1 2" key="1">
    <citation type="submission" date="2020-05" db="EMBL/GenBank/DDBJ databases">
        <title>Draft genome sequence of Desulfovibrio sp. strain HN2T.</title>
        <authorList>
            <person name="Ueno A."/>
            <person name="Tamazawa S."/>
            <person name="Tamamura S."/>
            <person name="Murakami T."/>
            <person name="Kiyama T."/>
            <person name="Inomata H."/>
            <person name="Amano Y."/>
            <person name="Miyakawa K."/>
            <person name="Tamaki H."/>
            <person name="Naganuma T."/>
            <person name="Kaneko K."/>
        </authorList>
    </citation>
    <scope>NUCLEOTIDE SEQUENCE [LARGE SCALE GENOMIC DNA]</scope>
    <source>
        <strain evidence="1 2">HN2</strain>
    </source>
</reference>
<proteinExistence type="predicted"/>
<evidence type="ECO:0000313" key="1">
    <source>
        <dbReference type="EMBL" id="GFM34246.1"/>
    </source>
</evidence>
<keyword evidence="2" id="KW-1185">Reference proteome</keyword>
<dbReference type="AlphaFoldDB" id="A0A7J0BKN2"/>
<evidence type="ECO:0000313" key="2">
    <source>
        <dbReference type="Proteomes" id="UP000503840"/>
    </source>
</evidence>
<organism evidence="1 2">
    <name type="scientific">Desulfovibrio subterraneus</name>
    <dbReference type="NCBI Taxonomy" id="2718620"/>
    <lineage>
        <taxon>Bacteria</taxon>
        <taxon>Pseudomonadati</taxon>
        <taxon>Thermodesulfobacteriota</taxon>
        <taxon>Desulfovibrionia</taxon>
        <taxon>Desulfovibrionales</taxon>
        <taxon>Desulfovibrionaceae</taxon>
        <taxon>Desulfovibrio</taxon>
    </lineage>
</organism>
<dbReference type="RefSeq" id="WP_174405856.1">
    <property type="nucleotide sequence ID" value="NZ_BLVO01000013.1"/>
</dbReference>
<sequence length="69" mass="7948">MWGSSRWARSAQTTIPCKHCGNPLTVVRSCQVVYMQCEHCKKKGELNDYIAQMDDALEEFMEGVYCDRV</sequence>
<dbReference type="EMBL" id="BLVO01000013">
    <property type="protein sequence ID" value="GFM34246.1"/>
    <property type="molecule type" value="Genomic_DNA"/>
</dbReference>